<reference evidence="4 6" key="1">
    <citation type="submission" date="2014-04" db="EMBL/GenBank/DDBJ databases">
        <authorList>
            <person name="Bishop-Lilly K.A."/>
            <person name="Broomall S.M."/>
            <person name="Chain P.S."/>
            <person name="Chertkov O."/>
            <person name="Coyne S.R."/>
            <person name="Daligault H.E."/>
            <person name="Davenport K.W."/>
            <person name="Erkkila T."/>
            <person name="Frey K.G."/>
            <person name="Gibbons H.S."/>
            <person name="Gu W."/>
            <person name="Jaissle J."/>
            <person name="Johnson S.L."/>
            <person name="Koroleva G.I."/>
            <person name="Ladner J.T."/>
            <person name="Lo C.-C."/>
            <person name="Minogue T.D."/>
            <person name="Munk C."/>
            <person name="Palacios G.F."/>
            <person name="Redden C.L."/>
            <person name="Rosenzweig C.N."/>
            <person name="Scholz M.B."/>
            <person name="Teshima H."/>
            <person name="Xu Y."/>
        </authorList>
    </citation>
    <scope>NUCLEOTIDE SEQUENCE [LARGE SCALE GENOMIC DNA]</scope>
    <source>
        <strain evidence="4 6">8244</strain>
    </source>
</reference>
<dbReference type="Proteomes" id="UP000029278">
    <property type="component" value="Unassembled WGS sequence"/>
</dbReference>
<evidence type="ECO:0000259" key="3">
    <source>
        <dbReference type="Pfam" id="PF02557"/>
    </source>
</evidence>
<feature type="region of interest" description="Disordered" evidence="1">
    <location>
        <begin position="27"/>
        <end position="116"/>
    </location>
</feature>
<comment type="caution">
    <text evidence="4">The sequence shown here is derived from an EMBL/GenBank/DDBJ whole genome shotgun (WGS) entry which is preliminary data.</text>
</comment>
<sequence>MYSKKGTLTAAVILMMAAALFAGCGDKEADAPQVSSPGTENAGEANGGAGAGGNAAAGGETGDNGAVNPDDNANNPADSGTAGSGAGNGSGAENSPGQGPADSGADNGQSVDTAAASDPYSTAVLINKQFALPDDYEPKDLVYPDVRFTFKEKIEKRMMRKEAAEALKELFAGAEQDGIYLAGVSAYRSHKTQTALFNRYVEKDGEEKAKTYSAVPGHSEHETGLAIDVSGSDGKCAAESCFGDTKEAAWLADHATEYGFIIRYPEGKEDITGYKYEPWHLRYVGKEIAADIAERGITLEEYYDAVPVSGQQQ</sequence>
<keyword evidence="4" id="KW-0121">Carboxypeptidase</keyword>
<protein>
    <submittedName>
        <fullName evidence="4">D-alanyl-D-alanine carboxypeptidase family protein</fullName>
    </submittedName>
</protein>
<feature type="chain" id="PRO_5038207291" evidence="2">
    <location>
        <begin position="23"/>
        <end position="313"/>
    </location>
</feature>
<keyword evidence="4" id="KW-0645">Protease</keyword>
<dbReference type="PROSITE" id="PS51257">
    <property type="entry name" value="PROKAR_LIPOPROTEIN"/>
    <property type="match status" value="1"/>
</dbReference>
<dbReference type="Pfam" id="PF02557">
    <property type="entry name" value="VanY"/>
    <property type="match status" value="1"/>
</dbReference>
<name>A0A090XFR6_PAEMA</name>
<dbReference type="STRING" id="44252.DJ90_5352"/>
<dbReference type="GO" id="GO:0006508">
    <property type="term" value="P:proteolysis"/>
    <property type="evidence" value="ECO:0007669"/>
    <property type="project" value="InterPro"/>
</dbReference>
<reference evidence="5 7" key="2">
    <citation type="submission" date="2019-11" db="EMBL/GenBank/DDBJ databases">
        <title>Draft genome sequences of five Paenibacillus species of dairy origin.</title>
        <authorList>
            <person name="Olajide A.M."/>
            <person name="Chen S."/>
            <person name="Lapointe G."/>
        </authorList>
    </citation>
    <scope>NUCLEOTIDE SEQUENCE [LARGE SCALE GENOMIC DNA]</scope>
    <source>
        <strain evidence="5 7">3CT49</strain>
    </source>
</reference>
<dbReference type="InterPro" id="IPR009045">
    <property type="entry name" value="Zn_M74/Hedgehog-like"/>
</dbReference>
<gene>
    <name evidence="4" type="ORF">DJ90_5352</name>
    <name evidence="5" type="ORF">GNQ08_25250</name>
</gene>
<organism evidence="4 6">
    <name type="scientific">Paenibacillus macerans</name>
    <name type="common">Bacillus macerans</name>
    <dbReference type="NCBI Taxonomy" id="44252"/>
    <lineage>
        <taxon>Bacteria</taxon>
        <taxon>Bacillati</taxon>
        <taxon>Bacillota</taxon>
        <taxon>Bacilli</taxon>
        <taxon>Bacillales</taxon>
        <taxon>Paenibacillaceae</taxon>
        <taxon>Paenibacillus</taxon>
    </lineage>
</organism>
<feature type="compositionally biased region" description="Gly residues" evidence="1">
    <location>
        <begin position="45"/>
        <end position="62"/>
    </location>
</feature>
<proteinExistence type="predicted"/>
<dbReference type="InterPro" id="IPR052179">
    <property type="entry name" value="DD-CPase-like"/>
</dbReference>
<dbReference type="Gene3D" id="3.30.1380.10">
    <property type="match status" value="1"/>
</dbReference>
<evidence type="ECO:0000313" key="6">
    <source>
        <dbReference type="Proteomes" id="UP000029278"/>
    </source>
</evidence>
<dbReference type="CDD" id="cd14852">
    <property type="entry name" value="LD-carboxypeptidase"/>
    <property type="match status" value="1"/>
</dbReference>
<feature type="signal peptide" evidence="2">
    <location>
        <begin position="1"/>
        <end position="22"/>
    </location>
</feature>
<dbReference type="PATRIC" id="fig|44252.3.peg.6581"/>
<dbReference type="SUPFAM" id="SSF55166">
    <property type="entry name" value="Hedgehog/DD-peptidase"/>
    <property type="match status" value="1"/>
</dbReference>
<feature type="domain" description="D-alanyl-D-alanine carboxypeptidase-like core" evidence="3">
    <location>
        <begin position="157"/>
        <end position="286"/>
    </location>
</feature>
<evidence type="ECO:0000256" key="2">
    <source>
        <dbReference type="SAM" id="SignalP"/>
    </source>
</evidence>
<accession>A0A090XFR6</accession>
<dbReference type="Proteomes" id="UP000442469">
    <property type="component" value="Unassembled WGS sequence"/>
</dbReference>
<evidence type="ECO:0000313" key="7">
    <source>
        <dbReference type="Proteomes" id="UP000442469"/>
    </source>
</evidence>
<dbReference type="OrthoDB" id="9792074at2"/>
<keyword evidence="6" id="KW-1185">Reference proteome</keyword>
<dbReference type="AlphaFoldDB" id="A0A090XFR6"/>
<keyword evidence="4" id="KW-0378">Hydrolase</keyword>
<keyword evidence="2" id="KW-0732">Signal</keyword>
<dbReference type="EMBL" id="WNZZ01000029">
    <property type="protein sequence ID" value="MUG25672.1"/>
    <property type="molecule type" value="Genomic_DNA"/>
</dbReference>
<dbReference type="PANTHER" id="PTHR34385:SF1">
    <property type="entry name" value="PEPTIDOGLYCAN L-ALANYL-D-GLUTAMATE ENDOPEPTIDASE CWLK"/>
    <property type="match status" value="1"/>
</dbReference>
<evidence type="ECO:0000313" key="4">
    <source>
        <dbReference type="EMBL" id="KFM83823.1"/>
    </source>
</evidence>
<dbReference type="InterPro" id="IPR058193">
    <property type="entry name" value="VanY/YodJ_core_dom"/>
</dbReference>
<evidence type="ECO:0000313" key="5">
    <source>
        <dbReference type="EMBL" id="MUG25672.1"/>
    </source>
</evidence>
<dbReference type="EMBL" id="JMQA01000063">
    <property type="protein sequence ID" value="KFM83823.1"/>
    <property type="molecule type" value="Genomic_DNA"/>
</dbReference>
<dbReference type="HOGENOM" id="CLU_054193_1_0_9"/>
<dbReference type="GO" id="GO:0004180">
    <property type="term" value="F:carboxypeptidase activity"/>
    <property type="evidence" value="ECO:0007669"/>
    <property type="project" value="UniProtKB-KW"/>
</dbReference>
<dbReference type="RefSeq" id="WP_036619162.1">
    <property type="nucleotide sequence ID" value="NZ_BGML01000004.1"/>
</dbReference>
<feature type="compositionally biased region" description="Low complexity" evidence="1">
    <location>
        <begin position="63"/>
        <end position="81"/>
    </location>
</feature>
<dbReference type="GeneID" id="77011011"/>
<dbReference type="InterPro" id="IPR003709">
    <property type="entry name" value="VanY-like_core_dom"/>
</dbReference>
<evidence type="ECO:0000256" key="1">
    <source>
        <dbReference type="SAM" id="MobiDB-lite"/>
    </source>
</evidence>
<dbReference type="PANTHER" id="PTHR34385">
    <property type="entry name" value="D-ALANYL-D-ALANINE CARBOXYPEPTIDASE"/>
    <property type="match status" value="1"/>
</dbReference>